<keyword evidence="5" id="KW-1185">Reference proteome</keyword>
<feature type="region of interest" description="Disordered" evidence="2">
    <location>
        <begin position="102"/>
        <end position="184"/>
    </location>
</feature>
<dbReference type="EMBL" id="ACLA01000004">
    <property type="protein sequence ID" value="EEQ49368.1"/>
    <property type="molecule type" value="Genomic_DNA"/>
</dbReference>
<dbReference type="AlphaFoldDB" id="C4V132"/>
<feature type="compositionally biased region" description="Pro residues" evidence="2">
    <location>
        <begin position="142"/>
        <end position="162"/>
    </location>
</feature>
<feature type="compositionally biased region" description="Low complexity" evidence="2">
    <location>
        <begin position="127"/>
        <end position="141"/>
    </location>
</feature>
<evidence type="ECO:0000256" key="3">
    <source>
        <dbReference type="SAM" id="Phobius"/>
    </source>
</evidence>
<organism evidence="4 5">
    <name type="scientific">Selenomonas flueggei ATCC 43531</name>
    <dbReference type="NCBI Taxonomy" id="638302"/>
    <lineage>
        <taxon>Bacteria</taxon>
        <taxon>Bacillati</taxon>
        <taxon>Bacillota</taxon>
        <taxon>Negativicutes</taxon>
        <taxon>Selenomonadales</taxon>
        <taxon>Selenomonadaceae</taxon>
        <taxon>Selenomonas</taxon>
    </lineage>
</organism>
<gene>
    <name evidence="4" type="ORF">HMPREF0908_0226</name>
</gene>
<proteinExistence type="predicted"/>
<keyword evidence="3" id="KW-0472">Membrane</keyword>
<accession>C4V132</accession>
<dbReference type="HOGENOM" id="CLU_946264_0_0_9"/>
<keyword evidence="3" id="KW-0812">Transmembrane</keyword>
<feature type="compositionally biased region" description="Acidic residues" evidence="2">
    <location>
        <begin position="163"/>
        <end position="184"/>
    </location>
</feature>
<keyword evidence="1" id="KW-0175">Coiled coil</keyword>
<keyword evidence="3" id="KW-1133">Transmembrane helix</keyword>
<feature type="transmembrane region" description="Helical" evidence="3">
    <location>
        <begin position="26"/>
        <end position="47"/>
    </location>
</feature>
<evidence type="ECO:0000313" key="5">
    <source>
        <dbReference type="Proteomes" id="UP000005309"/>
    </source>
</evidence>
<dbReference type="Proteomes" id="UP000005309">
    <property type="component" value="Unassembled WGS sequence"/>
</dbReference>
<dbReference type="OrthoDB" id="1663907at2"/>
<dbReference type="eggNOG" id="ENOG5032UPE">
    <property type="taxonomic scope" value="Bacteria"/>
</dbReference>
<evidence type="ECO:0000256" key="1">
    <source>
        <dbReference type="SAM" id="Coils"/>
    </source>
</evidence>
<sequence>METEAASAAVQTAGFIHPVMADVMTILSFVLVIASVGIASVAAYYAWRQTGGTVDALEGSVAWLRKEAERLSNEIKSAAAKDSMTASEITQLKEKIAQLETALAEGGGRPAAPSLAKESVPEETQVPEPELSAPEPEQELPAPEPEPELPAPEPEPELPAPEPEPEPEPASESEKHEEEDEDEDLDLDALLESKPIWQDLLDDYHALCENFDRTKGAELCVPLITKYGLHLLVCSDHAAVENGKTMPKFETVEDLNEATFWAYDIPGQPGDFAVIPSPMFPYDQKMHDDGGMKETFATRYEAGKTYHHITVDMPALFTQRNEKWHIEQPGLLRLAE</sequence>
<dbReference type="RefSeq" id="WP_006690490.1">
    <property type="nucleotide sequence ID" value="NZ_GG694007.1"/>
</dbReference>
<comment type="caution">
    <text evidence="4">The sequence shown here is derived from an EMBL/GenBank/DDBJ whole genome shotgun (WGS) entry which is preliminary data.</text>
</comment>
<feature type="coiled-coil region" evidence="1">
    <location>
        <begin position="54"/>
        <end position="81"/>
    </location>
</feature>
<protein>
    <submittedName>
        <fullName evidence="4">Uncharacterized protein</fullName>
    </submittedName>
</protein>
<evidence type="ECO:0000256" key="2">
    <source>
        <dbReference type="SAM" id="MobiDB-lite"/>
    </source>
</evidence>
<evidence type="ECO:0000313" key="4">
    <source>
        <dbReference type="EMBL" id="EEQ49368.1"/>
    </source>
</evidence>
<name>C4V132_9FIRM</name>
<reference evidence="4 5" key="1">
    <citation type="submission" date="2009-04" db="EMBL/GenBank/DDBJ databases">
        <authorList>
            <person name="Qin X."/>
            <person name="Bachman B."/>
            <person name="Battles P."/>
            <person name="Bell A."/>
            <person name="Bess C."/>
            <person name="Bickham C."/>
            <person name="Chaboub L."/>
            <person name="Chen D."/>
            <person name="Coyle M."/>
            <person name="Deiros D.R."/>
            <person name="Dinh H."/>
            <person name="Forbes L."/>
            <person name="Fowler G."/>
            <person name="Francisco L."/>
            <person name="Fu Q."/>
            <person name="Gubbala S."/>
            <person name="Hale W."/>
            <person name="Han Y."/>
            <person name="Hemphill L."/>
            <person name="Highlander S.K."/>
            <person name="Hirani K."/>
            <person name="Hogues M."/>
            <person name="Jackson L."/>
            <person name="Jakkamsetti A."/>
            <person name="Javaid M."/>
            <person name="Jiang H."/>
            <person name="Korchina V."/>
            <person name="Kovar C."/>
            <person name="Lara F."/>
            <person name="Lee S."/>
            <person name="Mata R."/>
            <person name="Mathew T."/>
            <person name="Moen C."/>
            <person name="Morales K."/>
            <person name="Munidasa M."/>
            <person name="Nazareth L."/>
            <person name="Ngo R."/>
            <person name="Nguyen L."/>
            <person name="Okwuonu G."/>
            <person name="Ongeri F."/>
            <person name="Patil S."/>
            <person name="Petrosino J."/>
            <person name="Pham C."/>
            <person name="Pham P."/>
            <person name="Pu L.-L."/>
            <person name="Puazo M."/>
            <person name="Raj R."/>
            <person name="Reid J."/>
            <person name="Rouhana J."/>
            <person name="Saada N."/>
            <person name="Shang Y."/>
            <person name="Simmons D."/>
            <person name="Thornton R."/>
            <person name="Warren J."/>
            <person name="Weissenberger G."/>
            <person name="Zhang J."/>
            <person name="Zhang L."/>
            <person name="Zhou C."/>
            <person name="Zhu D."/>
            <person name="Muzny D."/>
            <person name="Worley K."/>
            <person name="Gibbs R."/>
        </authorList>
    </citation>
    <scope>NUCLEOTIDE SEQUENCE [LARGE SCALE GENOMIC DNA]</scope>
    <source>
        <strain evidence="4 5">ATCC 43531</strain>
    </source>
</reference>
<dbReference type="STRING" id="638302.HMPREF0908_0226"/>